<feature type="transmembrane region" description="Helical" evidence="8">
    <location>
        <begin position="475"/>
        <end position="496"/>
    </location>
</feature>
<evidence type="ECO:0000256" key="6">
    <source>
        <dbReference type="ARBA" id="ARBA00022989"/>
    </source>
</evidence>
<evidence type="ECO:0000256" key="8">
    <source>
        <dbReference type="SAM" id="Phobius"/>
    </source>
</evidence>
<dbReference type="EMBL" id="JALKCG010000001">
    <property type="protein sequence ID" value="MCK0206705.1"/>
    <property type="molecule type" value="Genomic_DNA"/>
</dbReference>
<dbReference type="Pfam" id="PF13231">
    <property type="entry name" value="PMT_2"/>
    <property type="match status" value="1"/>
</dbReference>
<feature type="transmembrane region" description="Helical" evidence="8">
    <location>
        <begin position="355"/>
        <end position="375"/>
    </location>
</feature>
<dbReference type="RefSeq" id="WP_247198303.1">
    <property type="nucleotide sequence ID" value="NZ_JALKCG010000001.1"/>
</dbReference>
<dbReference type="PANTHER" id="PTHR33908">
    <property type="entry name" value="MANNOSYLTRANSFERASE YKCB-RELATED"/>
    <property type="match status" value="1"/>
</dbReference>
<feature type="transmembrane region" description="Helical" evidence="8">
    <location>
        <begin position="262"/>
        <end position="280"/>
    </location>
</feature>
<reference evidence="12" key="2">
    <citation type="submission" date="2023-07" db="EMBL/GenBank/DDBJ databases">
        <title>Ancylobacter moscoviensis sp. nov., facultatively methylotrophic bacteria from activated sludge and the reclassification of Starkeya novella (Starkey 1934) Kelly et al. 2000 as Ancylobacter novellus comb. nov., Starkeya koreensis Im et al. 2006 as Ancylobacter koreensis comb.nov., Angulomicrobium tetraedrale Vasil'eva et al. 1986 as Ancylobacter tetraedralis comb. nov., Angulomicrobium amanitiforme Fritz et al. 2004 as Ancylobacter amanitiformis comb. nov. and Methylorhabdus multivorans Doronina et al. 1996 as Ancylobacter multivorans comb. nov. and emended description of the genus Ancylobacter.</title>
        <authorList>
            <person name="Doronina N."/>
            <person name="Chemodurova A."/>
            <person name="Grouzdev D."/>
            <person name="Koziaeva V."/>
            <person name="Shi W."/>
            <person name="Wu L."/>
            <person name="Kaparullina E."/>
        </authorList>
    </citation>
    <scope>NUCLEOTIDE SEQUENCE [LARGE SCALE GENOMIC DNA]</scope>
    <source>
        <strain evidence="12">Jip08</strain>
    </source>
</reference>
<keyword evidence="12" id="KW-1185">Reference proteome</keyword>
<evidence type="ECO:0000256" key="4">
    <source>
        <dbReference type="ARBA" id="ARBA00022679"/>
    </source>
</evidence>
<evidence type="ECO:0000256" key="5">
    <source>
        <dbReference type="ARBA" id="ARBA00022692"/>
    </source>
</evidence>
<evidence type="ECO:0000256" key="2">
    <source>
        <dbReference type="ARBA" id="ARBA00022475"/>
    </source>
</evidence>
<dbReference type="InterPro" id="IPR038731">
    <property type="entry name" value="RgtA/B/C-like"/>
</dbReference>
<feature type="transmembrane region" description="Helical" evidence="8">
    <location>
        <begin position="444"/>
        <end position="463"/>
    </location>
</feature>
<evidence type="ECO:0000259" key="9">
    <source>
        <dbReference type="Pfam" id="PF04138"/>
    </source>
</evidence>
<evidence type="ECO:0000256" key="3">
    <source>
        <dbReference type="ARBA" id="ARBA00022676"/>
    </source>
</evidence>
<gene>
    <name evidence="11" type="ORF">MWN33_01520</name>
</gene>
<keyword evidence="6 8" id="KW-1133">Transmembrane helix</keyword>
<sequence length="673" mass="72084">MPNTFPDRAGDLPSTATARGPARMRRGLLLADGALTAAGTARFVSVGLAGLAVDFLAFEALRFLGIGTTPAQLVSFTLAAALTYLANARWSFAGTAFPRAGEHVTRVIIVYLLAVSLRSGVLGSLALIGVPDHVAILFAIGGAALVAALGSAFYAFPPAGAQVSAALRWRTAAVAIALYTVVLRLAFIGVIDLMPQEAYYWDYAQHLDIGYLDHPPMVAWMIWAGTRLFGETEFGVRAFAWAGWFVTAFFSFALAKQLFGRTAAYVTLALVAALPFYFATGTVVTPDAPLTAFWAGALYFLERALRGGQRRAWWGVGLFIGLGLLSKYTIALLGPAGLLYMLLDRRSRAWFARPEPYLAGAVALAVFSPVIVWNVRNGFASFAFQTADRIAEPFAFSLPALIVGVAALLAPTGLAAVLVSPWLRGRPPADIPGAAARDGHRDTARFIAIFTLVPLSVFVFFSLSHNVKLNWTGPLWLATLPALSASILWAGGQAPGAMASIRRRVREAWAPTLAICLAVYGLGFNYLAIGVPGLGYPLGLPAMPAGWGAFGREIADITREVRDATGKEPVLAGLDDYKITSELAFYGSGAEGVRSEAVGRGVLGQPSLMYGYWYPPEPLKGRPVVMVGFSRNQLLNPFLAYRFGSLGEPMERVVTKDGHVVGRIHYRVGYDLK</sequence>
<evidence type="ECO:0000256" key="1">
    <source>
        <dbReference type="ARBA" id="ARBA00004651"/>
    </source>
</evidence>
<keyword evidence="2" id="KW-1003">Cell membrane</keyword>
<dbReference type="Proteomes" id="UP001202867">
    <property type="component" value="Unassembled WGS sequence"/>
</dbReference>
<keyword evidence="4 11" id="KW-0808">Transferase</keyword>
<protein>
    <submittedName>
        <fullName evidence="11">Glycosyltransferase family 39 protein</fullName>
        <ecNumber evidence="11">2.4.-.-</ecNumber>
    </submittedName>
</protein>
<evidence type="ECO:0000313" key="12">
    <source>
        <dbReference type="Proteomes" id="UP001202867"/>
    </source>
</evidence>
<feature type="transmembrane region" description="Helical" evidence="8">
    <location>
        <begin position="508"/>
        <end position="528"/>
    </location>
</feature>
<name>A0ABT0DHF7_9HYPH</name>
<feature type="transmembrane region" description="Helical" evidence="8">
    <location>
        <begin position="395"/>
        <end position="423"/>
    </location>
</feature>
<feature type="transmembrane region" description="Helical" evidence="8">
    <location>
        <begin position="28"/>
        <end position="51"/>
    </location>
</feature>
<dbReference type="PANTHER" id="PTHR33908:SF11">
    <property type="entry name" value="MEMBRANE PROTEIN"/>
    <property type="match status" value="1"/>
</dbReference>
<keyword evidence="5 8" id="KW-0812">Transmembrane</keyword>
<evidence type="ECO:0000259" key="10">
    <source>
        <dbReference type="Pfam" id="PF13231"/>
    </source>
</evidence>
<dbReference type="EC" id="2.4.-.-" evidence="11"/>
<dbReference type="Pfam" id="PF04138">
    <property type="entry name" value="GtrA_DPMS_TM"/>
    <property type="match status" value="1"/>
</dbReference>
<dbReference type="InterPro" id="IPR050297">
    <property type="entry name" value="LipidA_mod_glycosyltrf_83"/>
</dbReference>
<keyword evidence="3 11" id="KW-0328">Glycosyltransferase</keyword>
<feature type="transmembrane region" description="Helical" evidence="8">
    <location>
        <begin position="312"/>
        <end position="343"/>
    </location>
</feature>
<feature type="domain" description="Glycosyltransferase RgtA/B/C/D-like" evidence="10">
    <location>
        <begin position="213"/>
        <end position="373"/>
    </location>
</feature>
<dbReference type="GO" id="GO:0016757">
    <property type="term" value="F:glycosyltransferase activity"/>
    <property type="evidence" value="ECO:0007669"/>
    <property type="project" value="UniProtKB-KW"/>
</dbReference>
<feature type="transmembrane region" description="Helical" evidence="8">
    <location>
        <begin position="134"/>
        <end position="157"/>
    </location>
</feature>
<evidence type="ECO:0000256" key="7">
    <source>
        <dbReference type="ARBA" id="ARBA00023136"/>
    </source>
</evidence>
<feature type="transmembrane region" description="Helical" evidence="8">
    <location>
        <begin position="107"/>
        <end position="128"/>
    </location>
</feature>
<keyword evidence="7 8" id="KW-0472">Membrane</keyword>
<feature type="transmembrane region" description="Helical" evidence="8">
    <location>
        <begin position="169"/>
        <end position="191"/>
    </location>
</feature>
<reference evidence="11 12" key="1">
    <citation type="submission" date="2022-04" db="EMBL/GenBank/DDBJ databases">
        <authorList>
            <person name="Grouzdev D.S."/>
            <person name="Pantiukh K.S."/>
            <person name="Krutkina M.S."/>
        </authorList>
    </citation>
    <scope>NUCLEOTIDE SEQUENCE [LARGE SCALE GENOMIC DNA]</scope>
    <source>
        <strain evidence="11 12">Jip08</strain>
    </source>
</reference>
<feature type="transmembrane region" description="Helical" evidence="8">
    <location>
        <begin position="63"/>
        <end position="86"/>
    </location>
</feature>
<proteinExistence type="predicted"/>
<organism evidence="11 12">
    <name type="scientific">Ancylobacter koreensis</name>
    <dbReference type="NCBI Taxonomy" id="266121"/>
    <lineage>
        <taxon>Bacteria</taxon>
        <taxon>Pseudomonadati</taxon>
        <taxon>Pseudomonadota</taxon>
        <taxon>Alphaproteobacteria</taxon>
        <taxon>Hyphomicrobiales</taxon>
        <taxon>Xanthobacteraceae</taxon>
        <taxon>Ancylobacter</taxon>
    </lineage>
</organism>
<comment type="subcellular location">
    <subcellularLocation>
        <location evidence="1">Cell membrane</location>
        <topology evidence="1">Multi-pass membrane protein</topology>
    </subcellularLocation>
</comment>
<feature type="domain" description="GtrA/DPMS transmembrane" evidence="9">
    <location>
        <begin position="42"/>
        <end position="156"/>
    </location>
</feature>
<comment type="caution">
    <text evidence="11">The sequence shown here is derived from an EMBL/GenBank/DDBJ whole genome shotgun (WGS) entry which is preliminary data.</text>
</comment>
<feature type="transmembrane region" description="Helical" evidence="8">
    <location>
        <begin position="238"/>
        <end position="255"/>
    </location>
</feature>
<accession>A0ABT0DHF7</accession>
<dbReference type="InterPro" id="IPR007267">
    <property type="entry name" value="GtrA_DPMS_TM"/>
</dbReference>
<evidence type="ECO:0000313" key="11">
    <source>
        <dbReference type="EMBL" id="MCK0206705.1"/>
    </source>
</evidence>